<proteinExistence type="predicted"/>
<gene>
    <name evidence="2" type="primary">LOC110011590</name>
</gene>
<name>A0A8M8ULG3_SESIN</name>
<protein>
    <submittedName>
        <fullName evidence="2">Uncharacterized protein LOC110011590</fullName>
    </submittedName>
</protein>
<dbReference type="GeneID" id="110011590"/>
<evidence type="ECO:0000313" key="1">
    <source>
        <dbReference type="Proteomes" id="UP000504604"/>
    </source>
</evidence>
<sequence>MCLLLMLVELKRSCSVKQVYLYSNRRVRGFSRETSCVAWKLFKISQNTCVRTVNLEIRQHPAKIRSFFLEPHILLNNFIVALQNVVQPVDEIMVLRPKTKKLGPELVQVPLLPHPRPPCGFPVGNHSPLLSLVDDAHLMLLGFVGG</sequence>
<dbReference type="RefSeq" id="XP_020547618.1">
    <property type="nucleotide sequence ID" value="XM_020691959.1"/>
</dbReference>
<reference evidence="2" key="1">
    <citation type="submission" date="2025-08" db="UniProtKB">
        <authorList>
            <consortium name="RefSeq"/>
        </authorList>
    </citation>
    <scope>IDENTIFICATION</scope>
</reference>
<dbReference type="Proteomes" id="UP000504604">
    <property type="component" value="Linkage group LG2"/>
</dbReference>
<dbReference type="AlphaFoldDB" id="A0A8M8ULG3"/>
<dbReference type="KEGG" id="sind:110011590"/>
<organism evidence="1 2">
    <name type="scientific">Sesamum indicum</name>
    <name type="common">Oriental sesame</name>
    <name type="synonym">Sesamum orientale</name>
    <dbReference type="NCBI Taxonomy" id="4182"/>
    <lineage>
        <taxon>Eukaryota</taxon>
        <taxon>Viridiplantae</taxon>
        <taxon>Streptophyta</taxon>
        <taxon>Embryophyta</taxon>
        <taxon>Tracheophyta</taxon>
        <taxon>Spermatophyta</taxon>
        <taxon>Magnoliopsida</taxon>
        <taxon>eudicotyledons</taxon>
        <taxon>Gunneridae</taxon>
        <taxon>Pentapetalae</taxon>
        <taxon>asterids</taxon>
        <taxon>lamiids</taxon>
        <taxon>Lamiales</taxon>
        <taxon>Pedaliaceae</taxon>
        <taxon>Sesamum</taxon>
    </lineage>
</organism>
<keyword evidence="1" id="KW-1185">Reference proteome</keyword>
<accession>A0A8M8ULG3</accession>
<evidence type="ECO:0000313" key="2">
    <source>
        <dbReference type="RefSeq" id="XP_020547618.1"/>
    </source>
</evidence>